<evidence type="ECO:0000256" key="6">
    <source>
        <dbReference type="ARBA" id="ARBA00023136"/>
    </source>
</evidence>
<dbReference type="CDD" id="cd06261">
    <property type="entry name" value="TM_PBP2"/>
    <property type="match status" value="1"/>
</dbReference>
<dbReference type="Gene3D" id="1.10.3720.10">
    <property type="entry name" value="MetI-like"/>
    <property type="match status" value="1"/>
</dbReference>
<comment type="similarity">
    <text evidence="7">Belongs to the binding-protein-dependent transport system permease family.</text>
</comment>
<keyword evidence="10" id="KW-1185">Reference proteome</keyword>
<evidence type="ECO:0000256" key="5">
    <source>
        <dbReference type="ARBA" id="ARBA00022989"/>
    </source>
</evidence>
<keyword evidence="6 7" id="KW-0472">Membrane</keyword>
<sequence length="332" mass="36330">MTTITTLFSKINDSQLGSDRVKSMASELARIIVFPLLGVLVFLLLWSVAAQNINTSLGKFPGPAAVVEQFGSLYDEHVREREKADAFYERQEKRNAARVAKDPDYVSKVRDYTGKETFLDQIVTSLVTVISGFLLAAIIAIPLGIAVGLSRPLNSAVNPIVQIFKPVSPLAWLPLVTMVVSAVYDTPDPAVPKSFLNSMITVTLCCLWPMVINTSVGVASIDSDLVNVSKVLRLPPLTHVRKIVLPASIPMIFTGMRLSFGVAWMVLIAAEMLAQNPGLGKFVWDEFQNGSSDSLSRIMAAVLVIGFIGFLLDRGMLQIQRYVSWDKASADR</sequence>
<evidence type="ECO:0000313" key="9">
    <source>
        <dbReference type="EMBL" id="NHO64093.1"/>
    </source>
</evidence>
<dbReference type="SUPFAM" id="SSF161098">
    <property type="entry name" value="MetI-like"/>
    <property type="match status" value="1"/>
</dbReference>
<name>A0A9E5JRA0_9GAMM</name>
<dbReference type="PANTHER" id="PTHR30151:SF7">
    <property type="entry name" value="NITRATE IMPORT PERMEASE PROTEIN NRTB"/>
    <property type="match status" value="1"/>
</dbReference>
<comment type="caution">
    <text evidence="9">The sequence shown here is derived from an EMBL/GenBank/DDBJ whole genome shotgun (WGS) entry which is preliminary data.</text>
</comment>
<dbReference type="PANTHER" id="PTHR30151">
    <property type="entry name" value="ALKANE SULFONATE ABC TRANSPORTER-RELATED, MEMBRANE SUBUNIT"/>
    <property type="match status" value="1"/>
</dbReference>
<dbReference type="EMBL" id="JAAONZ010000001">
    <property type="protein sequence ID" value="NHO64093.1"/>
    <property type="molecule type" value="Genomic_DNA"/>
</dbReference>
<feature type="transmembrane region" description="Helical" evidence="7">
    <location>
        <begin position="28"/>
        <end position="49"/>
    </location>
</feature>
<organism evidence="9 10">
    <name type="scientific">Pseudomaricurvus hydrocarbonicus</name>
    <dbReference type="NCBI Taxonomy" id="1470433"/>
    <lineage>
        <taxon>Bacteria</taxon>
        <taxon>Pseudomonadati</taxon>
        <taxon>Pseudomonadota</taxon>
        <taxon>Gammaproteobacteria</taxon>
        <taxon>Cellvibrionales</taxon>
        <taxon>Cellvibrionaceae</taxon>
        <taxon>Pseudomaricurvus</taxon>
    </lineage>
</organism>
<comment type="subcellular location">
    <subcellularLocation>
        <location evidence="1 7">Cell membrane</location>
        <topology evidence="1 7">Multi-pass membrane protein</topology>
    </subcellularLocation>
</comment>
<evidence type="ECO:0000256" key="2">
    <source>
        <dbReference type="ARBA" id="ARBA00022448"/>
    </source>
</evidence>
<evidence type="ECO:0000256" key="4">
    <source>
        <dbReference type="ARBA" id="ARBA00022692"/>
    </source>
</evidence>
<dbReference type="GO" id="GO:0055085">
    <property type="term" value="P:transmembrane transport"/>
    <property type="evidence" value="ECO:0007669"/>
    <property type="project" value="InterPro"/>
</dbReference>
<proteinExistence type="inferred from homology"/>
<feature type="transmembrane region" description="Helical" evidence="7">
    <location>
        <begin position="170"/>
        <end position="187"/>
    </location>
</feature>
<feature type="transmembrane region" description="Helical" evidence="7">
    <location>
        <begin position="243"/>
        <end position="274"/>
    </location>
</feature>
<feature type="transmembrane region" description="Helical" evidence="7">
    <location>
        <begin position="122"/>
        <end position="149"/>
    </location>
</feature>
<dbReference type="InterPro" id="IPR000515">
    <property type="entry name" value="MetI-like"/>
</dbReference>
<evidence type="ECO:0000256" key="7">
    <source>
        <dbReference type="RuleBase" id="RU363032"/>
    </source>
</evidence>
<evidence type="ECO:0000313" key="10">
    <source>
        <dbReference type="Proteomes" id="UP000787472"/>
    </source>
</evidence>
<dbReference type="Pfam" id="PF00528">
    <property type="entry name" value="BPD_transp_1"/>
    <property type="match status" value="1"/>
</dbReference>
<dbReference type="PROSITE" id="PS50928">
    <property type="entry name" value="ABC_TM1"/>
    <property type="match status" value="1"/>
</dbReference>
<dbReference type="GO" id="GO:0005886">
    <property type="term" value="C:plasma membrane"/>
    <property type="evidence" value="ECO:0007669"/>
    <property type="project" value="UniProtKB-SubCell"/>
</dbReference>
<dbReference type="InterPro" id="IPR035906">
    <property type="entry name" value="MetI-like_sf"/>
</dbReference>
<feature type="transmembrane region" description="Helical" evidence="7">
    <location>
        <begin position="294"/>
        <end position="312"/>
    </location>
</feature>
<protein>
    <submittedName>
        <fullName evidence="9">ABC transporter permease</fullName>
    </submittedName>
</protein>
<dbReference type="AlphaFoldDB" id="A0A9E5JRA0"/>
<reference evidence="9" key="1">
    <citation type="submission" date="2020-03" db="EMBL/GenBank/DDBJ databases">
        <authorList>
            <person name="Guo F."/>
        </authorList>
    </citation>
    <scope>NUCLEOTIDE SEQUENCE</scope>
    <source>
        <strain evidence="9">JCM 30134</strain>
    </source>
</reference>
<accession>A0A9E5JRA0</accession>
<gene>
    <name evidence="9" type="ORF">G8770_00850</name>
</gene>
<evidence type="ECO:0000256" key="1">
    <source>
        <dbReference type="ARBA" id="ARBA00004651"/>
    </source>
</evidence>
<keyword evidence="4 7" id="KW-0812">Transmembrane</keyword>
<feature type="domain" description="ABC transmembrane type-1" evidence="8">
    <location>
        <begin position="122"/>
        <end position="316"/>
    </location>
</feature>
<feature type="transmembrane region" description="Helical" evidence="7">
    <location>
        <begin position="199"/>
        <end position="222"/>
    </location>
</feature>
<evidence type="ECO:0000259" key="8">
    <source>
        <dbReference type="PROSITE" id="PS50928"/>
    </source>
</evidence>
<keyword evidence="3" id="KW-1003">Cell membrane</keyword>
<evidence type="ECO:0000256" key="3">
    <source>
        <dbReference type="ARBA" id="ARBA00022475"/>
    </source>
</evidence>
<keyword evidence="5 7" id="KW-1133">Transmembrane helix</keyword>
<dbReference type="Proteomes" id="UP000787472">
    <property type="component" value="Unassembled WGS sequence"/>
</dbReference>
<keyword evidence="2 7" id="KW-0813">Transport</keyword>